<evidence type="ECO:0000313" key="1">
    <source>
        <dbReference type="EMBL" id="KAF2786541.1"/>
    </source>
</evidence>
<gene>
    <name evidence="1" type="ORF">K505DRAFT_204696</name>
</gene>
<reference evidence="1" key="1">
    <citation type="journal article" date="2020" name="Stud. Mycol.">
        <title>101 Dothideomycetes genomes: a test case for predicting lifestyles and emergence of pathogens.</title>
        <authorList>
            <person name="Haridas S."/>
            <person name="Albert R."/>
            <person name="Binder M."/>
            <person name="Bloem J."/>
            <person name="Labutti K."/>
            <person name="Salamov A."/>
            <person name="Andreopoulos B."/>
            <person name="Baker S."/>
            <person name="Barry K."/>
            <person name="Bills G."/>
            <person name="Bluhm B."/>
            <person name="Cannon C."/>
            <person name="Castanera R."/>
            <person name="Culley D."/>
            <person name="Daum C."/>
            <person name="Ezra D."/>
            <person name="Gonzalez J."/>
            <person name="Henrissat B."/>
            <person name="Kuo A."/>
            <person name="Liang C."/>
            <person name="Lipzen A."/>
            <person name="Lutzoni F."/>
            <person name="Magnuson J."/>
            <person name="Mondo S."/>
            <person name="Nolan M."/>
            <person name="Ohm R."/>
            <person name="Pangilinan J."/>
            <person name="Park H.-J."/>
            <person name="Ramirez L."/>
            <person name="Alfaro M."/>
            <person name="Sun H."/>
            <person name="Tritt A."/>
            <person name="Yoshinaga Y."/>
            <person name="Zwiers L.-H."/>
            <person name="Turgeon B."/>
            <person name="Goodwin S."/>
            <person name="Spatafora J."/>
            <person name="Crous P."/>
            <person name="Grigoriev I."/>
        </authorList>
    </citation>
    <scope>NUCLEOTIDE SEQUENCE</scope>
    <source>
        <strain evidence="1">CBS 109.77</strain>
    </source>
</reference>
<organism evidence="1 2">
    <name type="scientific">Melanomma pulvis-pyrius CBS 109.77</name>
    <dbReference type="NCBI Taxonomy" id="1314802"/>
    <lineage>
        <taxon>Eukaryota</taxon>
        <taxon>Fungi</taxon>
        <taxon>Dikarya</taxon>
        <taxon>Ascomycota</taxon>
        <taxon>Pezizomycotina</taxon>
        <taxon>Dothideomycetes</taxon>
        <taxon>Pleosporomycetidae</taxon>
        <taxon>Pleosporales</taxon>
        <taxon>Melanommataceae</taxon>
        <taxon>Melanomma</taxon>
    </lineage>
</organism>
<keyword evidence="2" id="KW-1185">Reference proteome</keyword>
<accession>A0A6A6WRK0</accession>
<dbReference type="Proteomes" id="UP000799757">
    <property type="component" value="Unassembled WGS sequence"/>
</dbReference>
<dbReference type="AlphaFoldDB" id="A0A6A6WRK0"/>
<proteinExistence type="predicted"/>
<feature type="non-terminal residue" evidence="1">
    <location>
        <position position="129"/>
    </location>
</feature>
<sequence>RRSTLADKPELDHKLKAACVEYNGQSYLPLTAPTFKKLSPLWQGAKPIANVAIFKNLLIDEEVNATHADHVVAALERIGGHCQELVIKSSIKTSELGDVFAREQFNFGSGNDWAKVFRALPYLKNVAVV</sequence>
<dbReference type="EMBL" id="MU002446">
    <property type="protein sequence ID" value="KAF2786541.1"/>
    <property type="molecule type" value="Genomic_DNA"/>
</dbReference>
<name>A0A6A6WRK0_9PLEO</name>
<feature type="non-terminal residue" evidence="1">
    <location>
        <position position="1"/>
    </location>
</feature>
<protein>
    <submittedName>
        <fullName evidence="1">Uncharacterized protein</fullName>
    </submittedName>
</protein>
<dbReference type="OrthoDB" id="3776715at2759"/>
<evidence type="ECO:0000313" key="2">
    <source>
        <dbReference type="Proteomes" id="UP000799757"/>
    </source>
</evidence>